<protein>
    <submittedName>
        <fullName evidence="1">Alpha beta hydrolase</fullName>
    </submittedName>
</protein>
<name>A0ACB5RXM0_9PEZI</name>
<accession>A0ACB5RXM0</accession>
<evidence type="ECO:0000313" key="1">
    <source>
        <dbReference type="EMBL" id="GME25258.1"/>
    </source>
</evidence>
<reference evidence="1" key="1">
    <citation type="submission" date="2024-09" db="EMBL/GenBank/DDBJ databases">
        <title>Draft Genome Sequences of Neofusicoccum parvum.</title>
        <authorList>
            <person name="Ashida A."/>
            <person name="Camagna M."/>
            <person name="Tanaka A."/>
            <person name="Takemoto D."/>
        </authorList>
    </citation>
    <scope>NUCLEOTIDE SEQUENCE</scope>
    <source>
        <strain evidence="1">PPO83</strain>
    </source>
</reference>
<comment type="caution">
    <text evidence="1">The sequence shown here is derived from an EMBL/GenBank/DDBJ whole genome shotgun (WGS) entry which is preliminary data.</text>
</comment>
<evidence type="ECO:0000313" key="2">
    <source>
        <dbReference type="Proteomes" id="UP001165186"/>
    </source>
</evidence>
<proteinExistence type="predicted"/>
<keyword evidence="2" id="KW-1185">Reference proteome</keyword>
<dbReference type="Proteomes" id="UP001165186">
    <property type="component" value="Unassembled WGS sequence"/>
</dbReference>
<gene>
    <name evidence="1" type="primary">g12774</name>
    <name evidence="1" type="ORF">NpPPO83_00012774</name>
</gene>
<keyword evidence="1" id="KW-0378">Hydrolase</keyword>
<organism evidence="1 2">
    <name type="scientific">Neofusicoccum parvum</name>
    <dbReference type="NCBI Taxonomy" id="310453"/>
    <lineage>
        <taxon>Eukaryota</taxon>
        <taxon>Fungi</taxon>
        <taxon>Dikarya</taxon>
        <taxon>Ascomycota</taxon>
        <taxon>Pezizomycotina</taxon>
        <taxon>Dothideomycetes</taxon>
        <taxon>Dothideomycetes incertae sedis</taxon>
        <taxon>Botryosphaeriales</taxon>
        <taxon>Botryosphaeriaceae</taxon>
        <taxon>Neofusicoccum</taxon>
    </lineage>
</organism>
<dbReference type="EMBL" id="BSXG01000018">
    <property type="protein sequence ID" value="GME25258.1"/>
    <property type="molecule type" value="Genomic_DNA"/>
</dbReference>
<sequence length="638" mass="68402">MRDLNPRRERDALETASTSSSSSLGRTLWRGFMLSYGLLAGLAWVLLALRDGLLFQRRASKRVTDKELADARDRLWNLAKAPLPNFKHAFFTTPDDAAVSLHYVVSGWDAGPRPNLLVFLHGFPDSWALWRDFLADARNLDPEAVYVALDLPGYGGSDGLAEYGPDGVLEAVTSFVLGMRERYLVDGDGSNGEQGGAVGGAVPVEERGRVVLVSHDWGSVVASRLASEAPQLADHFVITSVVLPRLFIANAQAHISSARRMFHTWTQQPLNFRLLRNSWKTLRPLFSQLRKSHYIFAFNLPDLLARILGSFTGAWFLSKIHRIASHDLPVNANTNSVREAAEALASSLGPGIQQCKSRIEPPLPSVPEKQAVNDTTTPHTYPSTVHARAASPSHAWFQKTRYYRDGLVLGRWSKSLQTILSLSVLDSSNSTLVGSSTATSPTSGKFSSSPHPPSSSSKPEHQPPTTNGNSAAPPDDASRPRRRRSSVGGLYASYASRSRRSSLSVGASLFDASSGPRGALRAPATLVVGGGDVAFDWRLGLEGVGEHLGKGGAVVVAERAGHWLVRERVGMEVLRRVVAGVAGLEVVVEGEGTGSVVVVVDGVGQGAAAHAGQLAGGGLHGVKELLKGVEGVKVTVER</sequence>